<feature type="transmembrane region" description="Helical" evidence="10">
    <location>
        <begin position="136"/>
        <end position="156"/>
    </location>
</feature>
<evidence type="ECO:0000256" key="4">
    <source>
        <dbReference type="ARBA" id="ARBA00022989"/>
    </source>
</evidence>
<evidence type="ECO:0000256" key="10">
    <source>
        <dbReference type="SAM" id="Phobius"/>
    </source>
</evidence>
<keyword evidence="5" id="KW-0297">G-protein coupled receptor</keyword>
<organism evidence="12 13">
    <name type="scientific">Porites evermanni</name>
    <dbReference type="NCBI Taxonomy" id="104178"/>
    <lineage>
        <taxon>Eukaryota</taxon>
        <taxon>Metazoa</taxon>
        <taxon>Cnidaria</taxon>
        <taxon>Anthozoa</taxon>
        <taxon>Hexacorallia</taxon>
        <taxon>Scleractinia</taxon>
        <taxon>Fungiina</taxon>
        <taxon>Poritidae</taxon>
        <taxon>Porites</taxon>
    </lineage>
</organism>
<dbReference type="InterPro" id="IPR000276">
    <property type="entry name" value="GPCR_Rhodpsn"/>
</dbReference>
<keyword evidence="3 10" id="KW-0812">Transmembrane</keyword>
<comment type="caution">
    <text evidence="12">The sequence shown here is derived from an EMBL/GenBank/DDBJ whole genome shotgun (WGS) entry which is preliminary data.</text>
</comment>
<feature type="transmembrane region" description="Helical" evidence="10">
    <location>
        <begin position="20"/>
        <end position="44"/>
    </location>
</feature>
<sequence length="220" mass="24910">MNITRTTSTNTNTTATASMAVITTSLLIVIIGLVGNGLIVYAYIRFRQLQTITNYFIFNLAVTDLLLVAGLASWVMIDLYPSDRLLEIVVVNIDVLCCSASMLSLTAASVDRYLAVTRPLRYEQLITRSRARKATLFIWVYSLIMFGLSVARYLMYKRVFDTVFMTTLTIMSFGIPALAMIFAHLSICRCAWNAKKRSRDIHGLSRRRSKDIAHILREDF</sequence>
<dbReference type="Pfam" id="PF00001">
    <property type="entry name" value="7tm_1"/>
    <property type="match status" value="1"/>
</dbReference>
<evidence type="ECO:0000256" key="7">
    <source>
        <dbReference type="ARBA" id="ARBA00023157"/>
    </source>
</evidence>
<feature type="transmembrane region" description="Helical" evidence="10">
    <location>
        <begin position="56"/>
        <end position="77"/>
    </location>
</feature>
<proteinExistence type="predicted"/>
<dbReference type="PROSITE" id="PS50262">
    <property type="entry name" value="G_PROTEIN_RECEP_F1_2"/>
    <property type="match status" value="1"/>
</dbReference>
<protein>
    <recommendedName>
        <fullName evidence="11">G-protein coupled receptors family 1 profile domain-containing protein</fullName>
    </recommendedName>
</protein>
<keyword evidence="13" id="KW-1185">Reference proteome</keyword>
<keyword evidence="7" id="KW-1015">Disulfide bond</keyword>
<evidence type="ECO:0000256" key="8">
    <source>
        <dbReference type="ARBA" id="ARBA00023170"/>
    </source>
</evidence>
<dbReference type="Proteomes" id="UP001159427">
    <property type="component" value="Unassembled WGS sequence"/>
</dbReference>
<dbReference type="Gene3D" id="1.20.1070.10">
    <property type="entry name" value="Rhodopsin 7-helix transmembrane proteins"/>
    <property type="match status" value="1"/>
</dbReference>
<evidence type="ECO:0000313" key="13">
    <source>
        <dbReference type="Proteomes" id="UP001159427"/>
    </source>
</evidence>
<comment type="subcellular location">
    <subcellularLocation>
        <location evidence="1">Cell membrane</location>
        <topology evidence="1">Multi-pass membrane protein</topology>
    </subcellularLocation>
</comment>
<keyword evidence="8" id="KW-0675">Receptor</keyword>
<evidence type="ECO:0000259" key="11">
    <source>
        <dbReference type="PROSITE" id="PS50262"/>
    </source>
</evidence>
<evidence type="ECO:0000256" key="5">
    <source>
        <dbReference type="ARBA" id="ARBA00023040"/>
    </source>
</evidence>
<evidence type="ECO:0000256" key="1">
    <source>
        <dbReference type="ARBA" id="ARBA00004651"/>
    </source>
</evidence>
<keyword evidence="6 10" id="KW-0472">Membrane</keyword>
<feature type="transmembrane region" description="Helical" evidence="10">
    <location>
        <begin position="89"/>
        <end position="115"/>
    </location>
</feature>
<evidence type="ECO:0000256" key="3">
    <source>
        <dbReference type="ARBA" id="ARBA00022692"/>
    </source>
</evidence>
<accession>A0ABN8QTQ3</accession>
<evidence type="ECO:0000256" key="6">
    <source>
        <dbReference type="ARBA" id="ARBA00023136"/>
    </source>
</evidence>
<dbReference type="PANTHER" id="PTHR24248:SF199">
    <property type="entry name" value="IP13425P-RELATED"/>
    <property type="match status" value="1"/>
</dbReference>
<feature type="transmembrane region" description="Helical" evidence="10">
    <location>
        <begin position="168"/>
        <end position="192"/>
    </location>
</feature>
<reference evidence="12 13" key="1">
    <citation type="submission" date="2022-05" db="EMBL/GenBank/DDBJ databases">
        <authorList>
            <consortium name="Genoscope - CEA"/>
            <person name="William W."/>
        </authorList>
    </citation>
    <scope>NUCLEOTIDE SEQUENCE [LARGE SCALE GENOMIC DNA]</scope>
</reference>
<dbReference type="PRINTS" id="PR00237">
    <property type="entry name" value="GPCRRHODOPSN"/>
</dbReference>
<evidence type="ECO:0000313" key="12">
    <source>
        <dbReference type="EMBL" id="CAH3170417.1"/>
    </source>
</evidence>
<dbReference type="SUPFAM" id="SSF81321">
    <property type="entry name" value="Family A G protein-coupled receptor-like"/>
    <property type="match status" value="1"/>
</dbReference>
<name>A0ABN8QTQ3_9CNID</name>
<evidence type="ECO:0000256" key="9">
    <source>
        <dbReference type="ARBA" id="ARBA00023224"/>
    </source>
</evidence>
<dbReference type="EMBL" id="CALNXI010001483">
    <property type="protein sequence ID" value="CAH3170417.1"/>
    <property type="molecule type" value="Genomic_DNA"/>
</dbReference>
<gene>
    <name evidence="12" type="ORF">PEVE_00007260</name>
</gene>
<evidence type="ECO:0000256" key="2">
    <source>
        <dbReference type="ARBA" id="ARBA00022475"/>
    </source>
</evidence>
<keyword evidence="4 10" id="KW-1133">Transmembrane helix</keyword>
<dbReference type="PANTHER" id="PTHR24248">
    <property type="entry name" value="ADRENERGIC RECEPTOR-RELATED G-PROTEIN COUPLED RECEPTOR"/>
    <property type="match status" value="1"/>
</dbReference>
<keyword evidence="2" id="KW-1003">Cell membrane</keyword>
<feature type="domain" description="G-protein coupled receptors family 1 profile" evidence="11">
    <location>
        <begin position="35"/>
        <end position="220"/>
    </location>
</feature>
<keyword evidence="9" id="KW-0807">Transducer</keyword>
<dbReference type="InterPro" id="IPR017452">
    <property type="entry name" value="GPCR_Rhodpsn_7TM"/>
</dbReference>